<name>A0A6M8M6Q6_9PSED</name>
<dbReference type="SUPFAM" id="SSF46785">
    <property type="entry name" value="Winged helix' DNA-binding domain"/>
    <property type="match status" value="1"/>
</dbReference>
<evidence type="ECO:0000259" key="5">
    <source>
        <dbReference type="PROSITE" id="PS50931"/>
    </source>
</evidence>
<dbReference type="EMBL" id="CP053746">
    <property type="protein sequence ID" value="QKF50824.1"/>
    <property type="molecule type" value="Genomic_DNA"/>
</dbReference>
<evidence type="ECO:0000313" key="6">
    <source>
        <dbReference type="EMBL" id="QKF50824.1"/>
    </source>
</evidence>
<gene>
    <name evidence="6" type="ORF">FX982_01768</name>
</gene>
<evidence type="ECO:0000313" key="7">
    <source>
        <dbReference type="Proteomes" id="UP000501989"/>
    </source>
</evidence>
<keyword evidence="3" id="KW-0238">DNA-binding</keyword>
<dbReference type="KEGG" id="pgg:FX982_01768"/>
<dbReference type="Gene3D" id="1.10.10.10">
    <property type="entry name" value="Winged helix-like DNA-binding domain superfamily/Winged helix DNA-binding domain"/>
    <property type="match status" value="1"/>
</dbReference>
<sequence>MGNLLSFVRSAETGSFSAAARRLGLTPAAVSRNVAQLEANLGVRLFQRSTRKLTLTEAGERFLSNVEAGLESVQAAIEDLAGNAGRPSGVLRVTAAPGFGKDFLLPLMPEFLKQYPDVVPEWSLENRQVDLVAEGFDAAIGGGIELAQGLVARNIAPAHLVLVASPEYLSAKRSVRRPEDLATLDHLAMRSVQTGKIRSWTLQGPEDGQMPLELKPRLLANDPQALCQCARLGLGIALLAVPDVLPYLENGSLERVLPEWYVDAGQIYLYFSSQKLLPAKTRAFVDFLVQHAQAQRWITRLDAREGR</sequence>
<dbReference type="FunFam" id="1.10.10.10:FF:000001">
    <property type="entry name" value="LysR family transcriptional regulator"/>
    <property type="match status" value="1"/>
</dbReference>
<organism evidence="6 7">
    <name type="scientific">Pseudomonas graminis</name>
    <dbReference type="NCBI Taxonomy" id="158627"/>
    <lineage>
        <taxon>Bacteria</taxon>
        <taxon>Pseudomonadati</taxon>
        <taxon>Pseudomonadota</taxon>
        <taxon>Gammaproteobacteria</taxon>
        <taxon>Pseudomonadales</taxon>
        <taxon>Pseudomonadaceae</taxon>
        <taxon>Pseudomonas</taxon>
    </lineage>
</organism>
<dbReference type="InterPro" id="IPR036390">
    <property type="entry name" value="WH_DNA-bd_sf"/>
</dbReference>
<dbReference type="Gene3D" id="3.40.190.290">
    <property type="match status" value="1"/>
</dbReference>
<dbReference type="GO" id="GO:0006351">
    <property type="term" value="P:DNA-templated transcription"/>
    <property type="evidence" value="ECO:0007669"/>
    <property type="project" value="TreeGrafter"/>
</dbReference>
<evidence type="ECO:0000256" key="3">
    <source>
        <dbReference type="ARBA" id="ARBA00023125"/>
    </source>
</evidence>
<dbReference type="InterPro" id="IPR005119">
    <property type="entry name" value="LysR_subst-bd"/>
</dbReference>
<dbReference type="PANTHER" id="PTHR30537:SF72">
    <property type="entry name" value="LYSR FAMILY TRANSCRIPTIONAL REGULATOR"/>
    <property type="match status" value="1"/>
</dbReference>
<dbReference type="InterPro" id="IPR000847">
    <property type="entry name" value="LysR_HTH_N"/>
</dbReference>
<reference evidence="7" key="1">
    <citation type="submission" date="2019-12" db="EMBL/GenBank/DDBJ databases">
        <title>Endophytic bacteria associated with Panax ginseng seedlings.</title>
        <authorList>
            <person name="Park J.M."/>
            <person name="Shin R."/>
            <person name="Jo S.H."/>
        </authorList>
    </citation>
    <scope>NUCLEOTIDE SEQUENCE [LARGE SCALE GENOMIC DNA]</scope>
    <source>
        <strain evidence="7">PgKB30</strain>
    </source>
</reference>
<dbReference type="InterPro" id="IPR036388">
    <property type="entry name" value="WH-like_DNA-bd_sf"/>
</dbReference>
<dbReference type="PANTHER" id="PTHR30537">
    <property type="entry name" value="HTH-TYPE TRANSCRIPTIONAL REGULATOR"/>
    <property type="match status" value="1"/>
</dbReference>
<dbReference type="AlphaFoldDB" id="A0A6M8M6Q6"/>
<evidence type="ECO:0000256" key="2">
    <source>
        <dbReference type="ARBA" id="ARBA00023015"/>
    </source>
</evidence>
<evidence type="ECO:0000256" key="4">
    <source>
        <dbReference type="ARBA" id="ARBA00023163"/>
    </source>
</evidence>
<dbReference type="Proteomes" id="UP000501989">
    <property type="component" value="Chromosome"/>
</dbReference>
<dbReference type="Pfam" id="PF03466">
    <property type="entry name" value="LysR_substrate"/>
    <property type="match status" value="1"/>
</dbReference>
<dbReference type="GO" id="GO:0003700">
    <property type="term" value="F:DNA-binding transcription factor activity"/>
    <property type="evidence" value="ECO:0007669"/>
    <property type="project" value="InterPro"/>
</dbReference>
<dbReference type="PRINTS" id="PR00039">
    <property type="entry name" value="HTHLYSR"/>
</dbReference>
<dbReference type="Pfam" id="PF00126">
    <property type="entry name" value="HTH_1"/>
    <property type="match status" value="1"/>
</dbReference>
<evidence type="ECO:0000256" key="1">
    <source>
        <dbReference type="ARBA" id="ARBA00009437"/>
    </source>
</evidence>
<keyword evidence="2" id="KW-0805">Transcription regulation</keyword>
<accession>A0A6M8M6Q6</accession>
<proteinExistence type="inferred from homology"/>
<comment type="similarity">
    <text evidence="1">Belongs to the LysR transcriptional regulatory family.</text>
</comment>
<dbReference type="PROSITE" id="PS50931">
    <property type="entry name" value="HTH_LYSR"/>
    <property type="match status" value="1"/>
</dbReference>
<keyword evidence="7" id="KW-1185">Reference proteome</keyword>
<dbReference type="InterPro" id="IPR058163">
    <property type="entry name" value="LysR-type_TF_proteobact-type"/>
</dbReference>
<protein>
    <submittedName>
        <fullName evidence="6">HTH-type transcriptional regulator DmlR</fullName>
    </submittedName>
</protein>
<dbReference type="GO" id="GO:0043565">
    <property type="term" value="F:sequence-specific DNA binding"/>
    <property type="evidence" value="ECO:0007669"/>
    <property type="project" value="TreeGrafter"/>
</dbReference>
<dbReference type="CDD" id="cd08422">
    <property type="entry name" value="PBP2_CrgA_like"/>
    <property type="match status" value="1"/>
</dbReference>
<keyword evidence="4" id="KW-0804">Transcription</keyword>
<dbReference type="SUPFAM" id="SSF53850">
    <property type="entry name" value="Periplasmic binding protein-like II"/>
    <property type="match status" value="1"/>
</dbReference>
<feature type="domain" description="HTH lysR-type" evidence="5">
    <location>
        <begin position="1"/>
        <end position="56"/>
    </location>
</feature>